<feature type="signal peptide" evidence="1">
    <location>
        <begin position="1"/>
        <end position="25"/>
    </location>
</feature>
<evidence type="ECO:0000313" key="2">
    <source>
        <dbReference type="EMBL" id="MDT8998651.1"/>
    </source>
</evidence>
<evidence type="ECO:0000256" key="1">
    <source>
        <dbReference type="SAM" id="SignalP"/>
    </source>
</evidence>
<organism evidence="2 3">
    <name type="scientific">Roseateles aquae</name>
    <dbReference type="NCBI Taxonomy" id="3077235"/>
    <lineage>
        <taxon>Bacteria</taxon>
        <taxon>Pseudomonadati</taxon>
        <taxon>Pseudomonadota</taxon>
        <taxon>Betaproteobacteria</taxon>
        <taxon>Burkholderiales</taxon>
        <taxon>Sphaerotilaceae</taxon>
        <taxon>Roseateles</taxon>
    </lineage>
</organism>
<sequence length="217" mass="23649">MSTRRLARRRLIALAVLGAGLRAGAAEAPGASSVEAYARTLFRDAEVQLLSTDEGAPTRRRVFGVALGPGEGSRQGRVFVLERLPGGGLRELARSQAFDFADASGRTDFEIVEAQSDRRFSLQINSRSACGVHVTVYRFAQLEAGTWVLAGMDTRTPTCGRNGELELAATRSTNFLTGQHIEQAYRNDKPAKRTVKQLAFPPFPLAGFEPFDSRHNP</sequence>
<feature type="chain" id="PRO_5045256098" evidence="1">
    <location>
        <begin position="26"/>
        <end position="217"/>
    </location>
</feature>
<comment type="caution">
    <text evidence="2">The sequence shown here is derived from an EMBL/GenBank/DDBJ whole genome shotgun (WGS) entry which is preliminary data.</text>
</comment>
<accession>A0ABU3PA93</accession>
<proteinExistence type="predicted"/>
<dbReference type="EMBL" id="JAVXZY010000001">
    <property type="protein sequence ID" value="MDT8998651.1"/>
    <property type="molecule type" value="Genomic_DNA"/>
</dbReference>
<evidence type="ECO:0000313" key="3">
    <source>
        <dbReference type="Proteomes" id="UP001246372"/>
    </source>
</evidence>
<keyword evidence="1" id="KW-0732">Signal</keyword>
<protein>
    <submittedName>
        <fullName evidence="2">Uncharacterized protein</fullName>
    </submittedName>
</protein>
<reference evidence="2" key="1">
    <citation type="submission" date="2023-09" db="EMBL/GenBank/DDBJ databases">
        <title>Paucibacter sp. APW11 Genome sequencing and assembly.</title>
        <authorList>
            <person name="Kim I."/>
        </authorList>
    </citation>
    <scope>NUCLEOTIDE SEQUENCE</scope>
    <source>
        <strain evidence="2">APW11</strain>
    </source>
</reference>
<name>A0ABU3PA93_9BURK</name>
<keyword evidence="3" id="KW-1185">Reference proteome</keyword>
<dbReference type="InterPro" id="IPR006311">
    <property type="entry name" value="TAT_signal"/>
</dbReference>
<dbReference type="PROSITE" id="PS51318">
    <property type="entry name" value="TAT"/>
    <property type="match status" value="1"/>
</dbReference>
<dbReference type="RefSeq" id="WP_315649097.1">
    <property type="nucleotide sequence ID" value="NZ_JAVXZY010000001.1"/>
</dbReference>
<gene>
    <name evidence="2" type="ORF">RQP53_05135</name>
</gene>
<dbReference type="Proteomes" id="UP001246372">
    <property type="component" value="Unassembled WGS sequence"/>
</dbReference>